<dbReference type="InterPro" id="IPR052233">
    <property type="entry name" value="Rho-type_GEFs"/>
</dbReference>
<dbReference type="InterPro" id="IPR001180">
    <property type="entry name" value="CNH_dom"/>
</dbReference>
<dbReference type="PANTHER" id="PTHR46572">
    <property type="entry name" value="RHO1 GDP-GTP EXCHANGE PROTEIN 1-RELATED"/>
    <property type="match status" value="1"/>
</dbReference>
<feature type="compositionally biased region" description="Pro residues" evidence="2">
    <location>
        <begin position="104"/>
        <end position="127"/>
    </location>
</feature>
<feature type="domain" description="PH" evidence="3">
    <location>
        <begin position="639"/>
        <end position="752"/>
    </location>
</feature>
<evidence type="ECO:0000259" key="5">
    <source>
        <dbReference type="PROSITE" id="PS50219"/>
    </source>
</evidence>
<dbReference type="Pfam" id="PF00780">
    <property type="entry name" value="CNH"/>
    <property type="match status" value="1"/>
</dbReference>
<dbReference type="PROSITE" id="PS50010">
    <property type="entry name" value="DH_2"/>
    <property type="match status" value="1"/>
</dbReference>
<dbReference type="SUPFAM" id="SSF50729">
    <property type="entry name" value="PH domain-like"/>
    <property type="match status" value="1"/>
</dbReference>
<gene>
    <name evidence="6" type="primary">TUS1</name>
    <name evidence="6" type="ORF">MCUN1_000241</name>
</gene>
<sequence>MSNDAYIRTDAYPDSGSPVSGASAGVDGLIDEINAALDEYSISGDGTLAHKSSLASVRSSPATMLPVTGSPEMDRTALPHMPRQASRASMRSFMSDGPRRRPLPSTPRPPQRGPRHSLPPLPHPPPSAGTSLPPTVPDTPAPMHPSASPQSATVLRRAMSERPPAYDRASTPQSGPSSAGAAPVVNMALLSQLAQLLACCVGRSTHIKRSVSYPRSFTGHELVEAIKEIIRQYLASTPRLAGAAGMYEESLWTLAMRLARSLKMQLYIHEVDWVDEELTDGVDDVYMFFFECAAGSKALDMAPDGCVLPLPAQLFSTTLAGPVLSPVAAAAIESAPMYALPTGVLVPLTACYSPSCGIGGYGSCYSHSCPRARRSQGILEATQHRERSEPFERAWVETVPAYIVASVPKSEVKRQNAILEFIQKEEAFERDLLLLDEFVAQLRREARTPLHGAELEAFITDVFFNYRELLRHVRAFVQQLHVRQREQSPVVQHLGDIVLAAALEWGHVYTAYVQHYPIAVDRLKRETAANPRIAQWVDECRRHPRAQRHPLDNFLFRAPARLQRYHLHMESVLKHTDPGNEDVPQMELALDVIDEQCKVAQAGVEASERMVQAGAFARDLEARNGAVVAQFALGAPERTLVHHGTLYRRPDSFEFDWTELTALLYDNCFILARRKRDQQLALYRRPIAMDFFEAVGFEEPPLLLSQRRTQPQSEMSPFLVRHSEGLGELLLMYAQGPAAREEWRQAFQRAAAAHAQRRSACAAFTDRILAHDGPWSIGEVSCVATFRVRGERIIALGGSEGLWFGLHGAPNSIRKVLHLRNVTQCALLTQFGRFIVLADHTLYSYSLEALIPSGPRAPKLGPLKLSGHRDVHAFAIGELHGRTVLAYSKKKSTEMSVRVLHAVNEVQMETAAEYAQRRLQHRSSSATLGEFAGFTVYTKFYVYIEAICIHFLFGRIAVGTPNGFQQYDTHSASWGPLPDMTGGTHDIAMLSRAIDGSRGLGIFEVPDLGFLMCYDRCAFYVDAQGRPTHPELFIEWEMRPQRVAFVAGHVVAVCPALLAIHSAHTGELVQLLRYPSVRLLTTQYTAPKHMTDDDAVVFLERVRTQAGDVCTFRELAP</sequence>
<dbReference type="PANTHER" id="PTHR46572:SF1">
    <property type="entry name" value="RHO1 GUANINE NUCLEOTIDE EXCHANGE FACTOR TUS1"/>
    <property type="match status" value="1"/>
</dbReference>
<feature type="compositionally biased region" description="Pro residues" evidence="2">
    <location>
        <begin position="134"/>
        <end position="143"/>
    </location>
</feature>
<dbReference type="EMBL" id="CP119877">
    <property type="protein sequence ID" value="WFD33428.1"/>
    <property type="molecule type" value="Genomic_DNA"/>
</dbReference>
<accession>A0AAF0EVJ9</accession>
<proteinExistence type="predicted"/>
<evidence type="ECO:0000259" key="3">
    <source>
        <dbReference type="PROSITE" id="PS50003"/>
    </source>
</evidence>
<evidence type="ECO:0000256" key="2">
    <source>
        <dbReference type="SAM" id="MobiDB-lite"/>
    </source>
</evidence>
<organism evidence="6 7">
    <name type="scientific">Malassezia cuniculi</name>
    <dbReference type="NCBI Taxonomy" id="948313"/>
    <lineage>
        <taxon>Eukaryota</taxon>
        <taxon>Fungi</taxon>
        <taxon>Dikarya</taxon>
        <taxon>Basidiomycota</taxon>
        <taxon>Ustilaginomycotina</taxon>
        <taxon>Malasseziomycetes</taxon>
        <taxon>Malasseziales</taxon>
        <taxon>Malasseziaceae</taxon>
        <taxon>Malassezia</taxon>
    </lineage>
</organism>
<dbReference type="Gene3D" id="1.20.900.10">
    <property type="entry name" value="Dbl homology (DH) domain"/>
    <property type="match status" value="1"/>
</dbReference>
<dbReference type="Proteomes" id="UP001219933">
    <property type="component" value="Chromosome 1"/>
</dbReference>
<keyword evidence="1" id="KW-0344">Guanine-nucleotide releasing factor</keyword>
<dbReference type="PROSITE" id="PS50219">
    <property type="entry name" value="CNH"/>
    <property type="match status" value="1"/>
</dbReference>
<feature type="compositionally biased region" description="Polar residues" evidence="2">
    <location>
        <begin position="53"/>
        <end position="62"/>
    </location>
</feature>
<dbReference type="Gene3D" id="2.30.29.30">
    <property type="entry name" value="Pleckstrin-homology domain (PH domain)/Phosphotyrosine-binding domain (PTB)"/>
    <property type="match status" value="1"/>
</dbReference>
<dbReference type="InterPro" id="IPR001849">
    <property type="entry name" value="PH_domain"/>
</dbReference>
<feature type="domain" description="DH" evidence="4">
    <location>
        <begin position="413"/>
        <end position="595"/>
    </location>
</feature>
<reference evidence="6" key="1">
    <citation type="submission" date="2023-03" db="EMBL/GenBank/DDBJ databases">
        <title>Mating type loci evolution in Malassezia.</title>
        <authorList>
            <person name="Coelho M.A."/>
        </authorList>
    </citation>
    <scope>NUCLEOTIDE SEQUENCE</scope>
    <source>
        <strain evidence="6">CBS 11721</strain>
    </source>
</reference>
<feature type="compositionally biased region" description="Low complexity" evidence="2">
    <location>
        <begin position="13"/>
        <end position="24"/>
    </location>
</feature>
<evidence type="ECO:0000259" key="4">
    <source>
        <dbReference type="PROSITE" id="PS50010"/>
    </source>
</evidence>
<dbReference type="GO" id="GO:0005085">
    <property type="term" value="F:guanyl-nucleotide exchange factor activity"/>
    <property type="evidence" value="ECO:0007669"/>
    <property type="project" value="UniProtKB-KW"/>
</dbReference>
<evidence type="ECO:0000313" key="6">
    <source>
        <dbReference type="EMBL" id="WFD33428.1"/>
    </source>
</evidence>
<keyword evidence="7" id="KW-1185">Reference proteome</keyword>
<feature type="region of interest" description="Disordered" evidence="2">
    <location>
        <begin position="1"/>
        <end position="24"/>
    </location>
</feature>
<feature type="domain" description="CNH" evidence="5">
    <location>
        <begin position="777"/>
        <end position="1087"/>
    </location>
</feature>
<dbReference type="SMART" id="SM00036">
    <property type="entry name" value="CNH"/>
    <property type="match status" value="1"/>
</dbReference>
<dbReference type="InterPro" id="IPR035899">
    <property type="entry name" value="DBL_dom_sf"/>
</dbReference>
<dbReference type="AlphaFoldDB" id="A0AAF0EVJ9"/>
<protein>
    <submittedName>
        <fullName evidence="6">Rho guanine nucleotide exchange factor</fullName>
    </submittedName>
</protein>
<dbReference type="Pfam" id="PF00621">
    <property type="entry name" value="RhoGEF"/>
    <property type="match status" value="1"/>
</dbReference>
<dbReference type="SMART" id="SM00233">
    <property type="entry name" value="PH"/>
    <property type="match status" value="1"/>
</dbReference>
<evidence type="ECO:0000313" key="7">
    <source>
        <dbReference type="Proteomes" id="UP001219933"/>
    </source>
</evidence>
<dbReference type="SUPFAM" id="SSF48065">
    <property type="entry name" value="DBL homology domain (DH-domain)"/>
    <property type="match status" value="1"/>
</dbReference>
<dbReference type="SMART" id="SM00325">
    <property type="entry name" value="RhoGEF"/>
    <property type="match status" value="1"/>
</dbReference>
<dbReference type="InterPro" id="IPR011993">
    <property type="entry name" value="PH-like_dom_sf"/>
</dbReference>
<name>A0AAF0EVJ9_9BASI</name>
<dbReference type="PROSITE" id="PS50003">
    <property type="entry name" value="PH_DOMAIN"/>
    <property type="match status" value="1"/>
</dbReference>
<evidence type="ECO:0000256" key="1">
    <source>
        <dbReference type="ARBA" id="ARBA00022658"/>
    </source>
</evidence>
<dbReference type="InterPro" id="IPR000219">
    <property type="entry name" value="DH_dom"/>
</dbReference>
<feature type="region of interest" description="Disordered" evidence="2">
    <location>
        <begin position="51"/>
        <end position="180"/>
    </location>
</feature>